<gene>
    <name evidence="1" type="ORF">DK389_07945</name>
</gene>
<sequence>MDEDRFNIELRKFLKEVGVTSQREIERVAREGLVKGGTLKLRMTLTAENVPLQHVVEREISLGDGQGSLS</sequence>
<protein>
    <submittedName>
        <fullName evidence="1">Uncharacterized protein</fullName>
    </submittedName>
</protein>
<evidence type="ECO:0000313" key="1">
    <source>
        <dbReference type="EMBL" id="AWN40476.1"/>
    </source>
</evidence>
<dbReference type="InterPro" id="IPR045471">
    <property type="entry name" value="DUF6494"/>
</dbReference>
<dbReference type="KEGG" id="mets:DK389_07945"/>
<dbReference type="OrthoDB" id="7363684at2"/>
<dbReference type="EMBL" id="CP029550">
    <property type="protein sequence ID" value="AWN40476.1"/>
    <property type="molecule type" value="Genomic_DNA"/>
</dbReference>
<evidence type="ECO:0000313" key="2">
    <source>
        <dbReference type="Proteomes" id="UP000245926"/>
    </source>
</evidence>
<dbReference type="Pfam" id="PF20104">
    <property type="entry name" value="DUF6494"/>
    <property type="match status" value="1"/>
</dbReference>
<accession>A0A2U8W5A8</accession>
<reference evidence="2" key="1">
    <citation type="submission" date="2018-05" db="EMBL/GenBank/DDBJ databases">
        <title>Complete Genome Sequence of Methylobacterium sp. 17SD2-17.</title>
        <authorList>
            <person name="Srinivasan S."/>
        </authorList>
    </citation>
    <scope>NUCLEOTIDE SEQUENCE [LARGE SCALE GENOMIC DNA]</scope>
    <source>
        <strain evidence="2">17SD2-17</strain>
    </source>
</reference>
<organism evidence="1 2">
    <name type="scientific">Methylobacterium durans</name>
    <dbReference type="NCBI Taxonomy" id="2202825"/>
    <lineage>
        <taxon>Bacteria</taxon>
        <taxon>Pseudomonadati</taxon>
        <taxon>Pseudomonadota</taxon>
        <taxon>Alphaproteobacteria</taxon>
        <taxon>Hyphomicrobiales</taxon>
        <taxon>Methylobacteriaceae</taxon>
        <taxon>Methylobacterium</taxon>
    </lineage>
</organism>
<keyword evidence="2" id="KW-1185">Reference proteome</keyword>
<dbReference type="Proteomes" id="UP000245926">
    <property type="component" value="Chromosome"/>
</dbReference>
<dbReference type="AlphaFoldDB" id="A0A2U8W5A8"/>
<proteinExistence type="predicted"/>
<dbReference type="RefSeq" id="WP_109888653.1">
    <property type="nucleotide sequence ID" value="NZ_CP029550.1"/>
</dbReference>
<name>A0A2U8W5A8_9HYPH</name>